<dbReference type="InterPro" id="IPR036582">
    <property type="entry name" value="Mao_N_sf"/>
</dbReference>
<sequence>MKKTWRNTLLSLSMSAALLASAVPTFAAEAPAGFAQTTIKVNGQVVDYASGEALVEKGTTLVPLRSTLEVLGAKLQDVRNGKVRIVVDDRTITLGANAKVVGGVSFIPVRTVAEAAGYDVRWDRQTKTVLLVSKKTGEAARGFLWEVKNGPTTVYLVGSMHIADDSFYPLRDEFEEAFAKADYLGVEIDISKAAGEEQQQMIVDMGTYQDGTTLKDHVSAATYKQIGEILKKNGLEANAFDQFKPWVVETTLGSLQSSDAGYDAGLGVDLYFIQKAVERKIPVLELETYESQLSMFNGLSDELQERNLQAVLDNFGEIADSTNEMAGMWKSGDEDLLLEMTNSIAEDPEYYKALLTDRNIKIADKIAGYLKSGKAEEYFIVVGAAHYLGKDGIIKLLEDQGYTVTRK</sequence>
<dbReference type="RefSeq" id="WP_018977860.1">
    <property type="nucleotide sequence ID" value="NZ_BMLN01000005.1"/>
</dbReference>
<comment type="caution">
    <text evidence="3">The sequence shown here is derived from an EMBL/GenBank/DDBJ whole genome shotgun (WGS) entry which is preliminary data.</text>
</comment>
<feature type="signal peptide" evidence="1">
    <location>
        <begin position="1"/>
        <end position="27"/>
    </location>
</feature>
<dbReference type="PANTHER" id="PTHR40590">
    <property type="entry name" value="CYTOPLASMIC PROTEIN-RELATED"/>
    <property type="match status" value="1"/>
</dbReference>
<evidence type="ECO:0000313" key="3">
    <source>
        <dbReference type="EMBL" id="GGN99537.1"/>
    </source>
</evidence>
<dbReference type="InterPro" id="IPR012854">
    <property type="entry name" value="Cu_amine_oxidase-like_N"/>
</dbReference>
<evidence type="ECO:0000313" key="4">
    <source>
        <dbReference type="Proteomes" id="UP000606653"/>
    </source>
</evidence>
<protein>
    <recommendedName>
        <fullName evidence="2">Copper amine oxidase-like N-terminal domain-containing protein</fullName>
    </recommendedName>
</protein>
<keyword evidence="1" id="KW-0732">Signal</keyword>
<keyword evidence="4" id="KW-1185">Reference proteome</keyword>
<feature type="chain" id="PRO_5047359827" description="Copper amine oxidase-like N-terminal domain-containing protein" evidence="1">
    <location>
        <begin position="28"/>
        <end position="407"/>
    </location>
</feature>
<dbReference type="InterPro" id="IPR047111">
    <property type="entry name" value="YbaP-like"/>
</dbReference>
<dbReference type="PANTHER" id="PTHR40590:SF1">
    <property type="entry name" value="CYTOPLASMIC PROTEIN"/>
    <property type="match status" value="1"/>
</dbReference>
<evidence type="ECO:0000256" key="1">
    <source>
        <dbReference type="SAM" id="SignalP"/>
    </source>
</evidence>
<dbReference type="Pfam" id="PF01963">
    <property type="entry name" value="TraB_PrgY_gumN"/>
    <property type="match status" value="1"/>
</dbReference>
<reference evidence="4" key="1">
    <citation type="journal article" date="2019" name="Int. J. Syst. Evol. Microbiol.">
        <title>The Global Catalogue of Microorganisms (GCM) 10K type strain sequencing project: providing services to taxonomists for standard genome sequencing and annotation.</title>
        <authorList>
            <consortium name="The Broad Institute Genomics Platform"/>
            <consortium name="The Broad Institute Genome Sequencing Center for Infectious Disease"/>
            <person name="Wu L."/>
            <person name="Ma J."/>
        </authorList>
    </citation>
    <scope>NUCLEOTIDE SEQUENCE [LARGE SCALE GENOMIC DNA]</scope>
    <source>
        <strain evidence="4">CGMCC 1.6964</strain>
    </source>
</reference>
<feature type="domain" description="Copper amine oxidase-like N-terminal" evidence="2">
    <location>
        <begin position="80"/>
        <end position="130"/>
    </location>
</feature>
<gene>
    <name evidence="3" type="ORF">GCM10010969_19730</name>
</gene>
<organism evidence="3 4">
    <name type="scientific">Saccharibacillus kuerlensis</name>
    <dbReference type="NCBI Taxonomy" id="459527"/>
    <lineage>
        <taxon>Bacteria</taxon>
        <taxon>Bacillati</taxon>
        <taxon>Bacillota</taxon>
        <taxon>Bacilli</taxon>
        <taxon>Bacillales</taxon>
        <taxon>Paenibacillaceae</taxon>
        <taxon>Saccharibacillus</taxon>
    </lineage>
</organism>
<dbReference type="SUPFAM" id="SSF55383">
    <property type="entry name" value="Copper amine oxidase, domain N"/>
    <property type="match status" value="1"/>
</dbReference>
<dbReference type="Proteomes" id="UP000606653">
    <property type="component" value="Unassembled WGS sequence"/>
</dbReference>
<accession>A0ABQ2L1P6</accession>
<dbReference type="CDD" id="cd14789">
    <property type="entry name" value="Tiki"/>
    <property type="match status" value="1"/>
</dbReference>
<dbReference type="EMBL" id="BMLN01000005">
    <property type="protein sequence ID" value="GGN99537.1"/>
    <property type="molecule type" value="Genomic_DNA"/>
</dbReference>
<dbReference type="Pfam" id="PF07833">
    <property type="entry name" value="Cu_amine_oxidN1"/>
    <property type="match status" value="1"/>
</dbReference>
<proteinExistence type="predicted"/>
<dbReference type="InterPro" id="IPR002816">
    <property type="entry name" value="TraB/PrgY/GumN_fam"/>
</dbReference>
<name>A0ABQ2L1P6_9BACL</name>
<evidence type="ECO:0000259" key="2">
    <source>
        <dbReference type="Pfam" id="PF07833"/>
    </source>
</evidence>